<dbReference type="Proteomes" id="UP000238164">
    <property type="component" value="Chromosome 1"/>
</dbReference>
<protein>
    <submittedName>
        <fullName evidence="2">Uncharacterized protein</fullName>
    </submittedName>
</protein>
<keyword evidence="1" id="KW-0472">Membrane</keyword>
<keyword evidence="1" id="KW-0812">Transmembrane</keyword>
<proteinExistence type="predicted"/>
<keyword evidence="1" id="KW-1133">Transmembrane helix</keyword>
<evidence type="ECO:0000313" key="2">
    <source>
        <dbReference type="EMBL" id="SPD88696.1"/>
    </source>
</evidence>
<dbReference type="RefSeq" id="WP_343834683.1">
    <property type="nucleotide sequence ID" value="NZ_BAAAGO010000038.1"/>
</dbReference>
<organism evidence="2 3">
    <name type="scientific">Micropruina glycogenica</name>
    <dbReference type="NCBI Taxonomy" id="75385"/>
    <lineage>
        <taxon>Bacteria</taxon>
        <taxon>Bacillati</taxon>
        <taxon>Actinomycetota</taxon>
        <taxon>Actinomycetes</taxon>
        <taxon>Propionibacteriales</taxon>
        <taxon>Nocardioidaceae</taxon>
        <taxon>Micropruina</taxon>
    </lineage>
</organism>
<keyword evidence="3" id="KW-1185">Reference proteome</keyword>
<evidence type="ECO:0000313" key="3">
    <source>
        <dbReference type="Proteomes" id="UP000238164"/>
    </source>
</evidence>
<dbReference type="AlphaFoldDB" id="A0A2N9JLP6"/>
<evidence type="ECO:0000256" key="1">
    <source>
        <dbReference type="SAM" id="Phobius"/>
    </source>
</evidence>
<name>A0A2N9JLP6_9ACTN</name>
<accession>A0A2N9JLP6</accession>
<reference evidence="2 3" key="1">
    <citation type="submission" date="2018-02" db="EMBL/GenBank/DDBJ databases">
        <authorList>
            <person name="Cohen D.B."/>
            <person name="Kent A.D."/>
        </authorList>
    </citation>
    <scope>NUCLEOTIDE SEQUENCE [LARGE SCALE GENOMIC DNA]</scope>
    <source>
        <strain evidence="2">1</strain>
    </source>
</reference>
<sequence length="182" mass="20004">MKPHSSRVRRPSRGRIASFAVLAVVGCAAVLIVLFGDRLSRGVAVAALLAGAVLACTLAWRQNRAAERVSRAAELGQAMRFNEQLRAERKRNRAVLGTLAGRFDDLNAQLQQSKARTCALQQELSTLRGNFEALRVELELQAVLHPPAPVVELAPRTDSPDPWVTARELWRIDDRPAISRPA</sequence>
<feature type="transmembrane region" description="Helical" evidence="1">
    <location>
        <begin position="42"/>
        <end position="60"/>
    </location>
</feature>
<dbReference type="KEGG" id="mgg:MPLG2_3666"/>
<gene>
    <name evidence="2" type="ORF">MPLG2_3666</name>
</gene>
<feature type="transmembrane region" description="Helical" evidence="1">
    <location>
        <begin position="16"/>
        <end position="36"/>
    </location>
</feature>
<dbReference type="EMBL" id="LT985188">
    <property type="protein sequence ID" value="SPD88696.1"/>
    <property type="molecule type" value="Genomic_DNA"/>
</dbReference>
<dbReference type="PROSITE" id="PS51257">
    <property type="entry name" value="PROKAR_LIPOPROTEIN"/>
    <property type="match status" value="1"/>
</dbReference>